<evidence type="ECO:0000313" key="1">
    <source>
        <dbReference type="EMBL" id="CCF40996.1"/>
    </source>
</evidence>
<gene>
    <name evidence="1" type="ORF">CH063_11409</name>
</gene>
<dbReference type="Proteomes" id="UP000007174">
    <property type="component" value="Unassembled WGS sequence"/>
</dbReference>
<accession>H1VL93</accession>
<dbReference type="HOGENOM" id="CLU_3087132_0_0_1"/>
<organism evidence="1 2">
    <name type="scientific">Colletotrichum higginsianum (strain IMI 349063)</name>
    <name type="common">Crucifer anthracnose fungus</name>
    <dbReference type="NCBI Taxonomy" id="759273"/>
    <lineage>
        <taxon>Eukaryota</taxon>
        <taxon>Fungi</taxon>
        <taxon>Dikarya</taxon>
        <taxon>Ascomycota</taxon>
        <taxon>Pezizomycotina</taxon>
        <taxon>Sordariomycetes</taxon>
        <taxon>Hypocreomycetidae</taxon>
        <taxon>Glomerellales</taxon>
        <taxon>Glomerellaceae</taxon>
        <taxon>Colletotrichum</taxon>
        <taxon>Colletotrichum destructivum species complex</taxon>
    </lineage>
</organism>
<sequence>MSDENSTARDPHKSATSLSILACFSSSWGTAISPNVSLLTRAPLRSACRNAP</sequence>
<reference evidence="2" key="1">
    <citation type="journal article" date="2012" name="Nat. Genet.">
        <title>Lifestyle transitions in plant pathogenic Colletotrichum fungi deciphered by genome and transcriptome analyses.</title>
        <authorList>
            <person name="O'Connell R.J."/>
            <person name="Thon M.R."/>
            <person name="Hacquard S."/>
            <person name="Amyotte S.G."/>
            <person name="Kleemann J."/>
            <person name="Torres M.F."/>
            <person name="Damm U."/>
            <person name="Buiate E.A."/>
            <person name="Epstein L."/>
            <person name="Alkan N."/>
            <person name="Altmueller J."/>
            <person name="Alvarado-Balderrama L."/>
            <person name="Bauser C.A."/>
            <person name="Becker C."/>
            <person name="Birren B.W."/>
            <person name="Chen Z."/>
            <person name="Choi J."/>
            <person name="Crouch J.A."/>
            <person name="Duvick J.P."/>
            <person name="Farman M.A."/>
            <person name="Gan P."/>
            <person name="Heiman D."/>
            <person name="Henrissat B."/>
            <person name="Howard R.J."/>
            <person name="Kabbage M."/>
            <person name="Koch C."/>
            <person name="Kracher B."/>
            <person name="Kubo Y."/>
            <person name="Law A.D."/>
            <person name="Lebrun M.-H."/>
            <person name="Lee Y.-H."/>
            <person name="Miyara I."/>
            <person name="Moore N."/>
            <person name="Neumann U."/>
            <person name="Nordstroem K."/>
            <person name="Panaccione D.G."/>
            <person name="Panstruga R."/>
            <person name="Place M."/>
            <person name="Proctor R.H."/>
            <person name="Prusky D."/>
            <person name="Rech G."/>
            <person name="Reinhardt R."/>
            <person name="Rollins J.A."/>
            <person name="Rounsley S."/>
            <person name="Schardl C.L."/>
            <person name="Schwartz D.C."/>
            <person name="Shenoy N."/>
            <person name="Shirasu K."/>
            <person name="Sikhakolli U.R."/>
            <person name="Stueber K."/>
            <person name="Sukno S.A."/>
            <person name="Sweigard J.A."/>
            <person name="Takano Y."/>
            <person name="Takahara H."/>
            <person name="Trail F."/>
            <person name="van der Does H.C."/>
            <person name="Voll L.M."/>
            <person name="Will I."/>
            <person name="Young S."/>
            <person name="Zeng Q."/>
            <person name="Zhang J."/>
            <person name="Zhou S."/>
            <person name="Dickman M.B."/>
            <person name="Schulze-Lefert P."/>
            <person name="Ver Loren van Themaat E."/>
            <person name="Ma L.-J."/>
            <person name="Vaillancourt L.J."/>
        </authorList>
    </citation>
    <scope>NUCLEOTIDE SEQUENCE [LARGE SCALE GENOMIC DNA]</scope>
    <source>
        <strain evidence="2">IMI 349063</strain>
    </source>
</reference>
<protein>
    <submittedName>
        <fullName evidence="1">Uncharacterized protein</fullName>
    </submittedName>
</protein>
<dbReference type="EMBL" id="CACQ02004429">
    <property type="protein sequence ID" value="CCF40996.1"/>
    <property type="molecule type" value="Genomic_DNA"/>
</dbReference>
<name>H1VL93_COLHI</name>
<evidence type="ECO:0000313" key="2">
    <source>
        <dbReference type="Proteomes" id="UP000007174"/>
    </source>
</evidence>
<dbReference type="AlphaFoldDB" id="H1VL93"/>
<proteinExistence type="predicted"/>